<dbReference type="Proteomes" id="UP000439903">
    <property type="component" value="Unassembled WGS sequence"/>
</dbReference>
<evidence type="ECO:0000313" key="3">
    <source>
        <dbReference type="Proteomes" id="UP000439903"/>
    </source>
</evidence>
<dbReference type="AlphaFoldDB" id="A0A8H4EQ41"/>
<sequence length="559" mass="65207">MQLIPECLDALQYSSFWENTENPTLLDFLNFRLSTGTLDDKRIEYTRYNNELNTNDKKSRAVSDFWVNVKAEMMEKTSKAEVRMLQAVQHVTIAKVTTEQVQQYASSTTTSIAKRFLDYNNELTKRIKALKSDSEQSDNNYNTDETNYDGKKSTTNDIEKDGFRTPPHQIVGNTYFSSSSQSTTLSNENILKASPKSLAAFNDSKYFKDFIPRFLEFKELEKNNEYSCTHDDVMDIRGDSEFAKFLSFEEYTKLLSVMPKRNVELPKSWNKIIEEYYKDTTECGLKKQISDWINVTKELIVIKSEDTEESIKLKEYLYRVMLPLIESFSKPIPDISAANTSERHYWSEFGHRFFSKMLQDFVALDWRAMEVPVMASKYRKNYGVNHAKEKIAEGKFADLLAWLWETGEEIFVGEQAGPPSQQDLTKLSMDSFKLYRELRDCLNARILYSIERGDFDYSKRIVFGILGYLFEIKMVIMWRDGVYVYEEFGSLEIPSHLNKISMMKSGMLRLLEFMIIIKSEVQNTLNVEYNNDAIQFLKRKFNDIIQTKPSPTKGHKIKN</sequence>
<proteinExistence type="predicted"/>
<organism evidence="2 3">
    <name type="scientific">Gigaspora margarita</name>
    <dbReference type="NCBI Taxonomy" id="4874"/>
    <lineage>
        <taxon>Eukaryota</taxon>
        <taxon>Fungi</taxon>
        <taxon>Fungi incertae sedis</taxon>
        <taxon>Mucoromycota</taxon>
        <taxon>Glomeromycotina</taxon>
        <taxon>Glomeromycetes</taxon>
        <taxon>Diversisporales</taxon>
        <taxon>Gigasporaceae</taxon>
        <taxon>Gigaspora</taxon>
    </lineage>
</organism>
<reference evidence="2 3" key="1">
    <citation type="journal article" date="2019" name="Environ. Microbiol.">
        <title>At the nexus of three kingdoms: the genome of the mycorrhizal fungus Gigaspora margarita provides insights into plant, endobacterial and fungal interactions.</title>
        <authorList>
            <person name="Venice F."/>
            <person name="Ghignone S."/>
            <person name="Salvioli di Fossalunga A."/>
            <person name="Amselem J."/>
            <person name="Novero M."/>
            <person name="Xianan X."/>
            <person name="Sedzielewska Toro K."/>
            <person name="Morin E."/>
            <person name="Lipzen A."/>
            <person name="Grigoriev I.V."/>
            <person name="Henrissat B."/>
            <person name="Martin F.M."/>
            <person name="Bonfante P."/>
        </authorList>
    </citation>
    <scope>NUCLEOTIDE SEQUENCE [LARGE SCALE GENOMIC DNA]</scope>
    <source>
        <strain evidence="2 3">BEG34</strain>
    </source>
</reference>
<gene>
    <name evidence="2" type="ORF">F8M41_011350</name>
</gene>
<evidence type="ECO:0000256" key="1">
    <source>
        <dbReference type="SAM" id="MobiDB-lite"/>
    </source>
</evidence>
<evidence type="ECO:0000313" key="2">
    <source>
        <dbReference type="EMBL" id="KAF0532307.1"/>
    </source>
</evidence>
<comment type="caution">
    <text evidence="2">The sequence shown here is derived from an EMBL/GenBank/DDBJ whole genome shotgun (WGS) entry which is preliminary data.</text>
</comment>
<feature type="compositionally biased region" description="Basic and acidic residues" evidence="1">
    <location>
        <begin position="148"/>
        <end position="163"/>
    </location>
</feature>
<protein>
    <submittedName>
        <fullName evidence="2">Uncharacterized protein</fullName>
    </submittedName>
</protein>
<feature type="region of interest" description="Disordered" evidence="1">
    <location>
        <begin position="130"/>
        <end position="177"/>
    </location>
</feature>
<name>A0A8H4EQ41_GIGMA</name>
<accession>A0A8H4EQ41</accession>
<dbReference type="EMBL" id="WTPW01000233">
    <property type="protein sequence ID" value="KAF0532307.1"/>
    <property type="molecule type" value="Genomic_DNA"/>
</dbReference>
<dbReference type="OrthoDB" id="2344764at2759"/>
<keyword evidence="3" id="KW-1185">Reference proteome</keyword>